<name>A0AAD7GA82_MYCRO</name>
<keyword evidence="2" id="KW-1185">Reference proteome</keyword>
<accession>A0AAD7GA82</accession>
<protein>
    <submittedName>
        <fullName evidence="1">Uncharacterized protein</fullName>
    </submittedName>
</protein>
<dbReference type="EMBL" id="JARKIE010000180">
    <property type="protein sequence ID" value="KAJ7670482.1"/>
    <property type="molecule type" value="Genomic_DNA"/>
</dbReference>
<evidence type="ECO:0000313" key="1">
    <source>
        <dbReference type="EMBL" id="KAJ7670482.1"/>
    </source>
</evidence>
<organism evidence="1 2">
    <name type="scientific">Mycena rosella</name>
    <name type="common">Pink bonnet</name>
    <name type="synonym">Agaricus rosellus</name>
    <dbReference type="NCBI Taxonomy" id="1033263"/>
    <lineage>
        <taxon>Eukaryota</taxon>
        <taxon>Fungi</taxon>
        <taxon>Dikarya</taxon>
        <taxon>Basidiomycota</taxon>
        <taxon>Agaricomycotina</taxon>
        <taxon>Agaricomycetes</taxon>
        <taxon>Agaricomycetidae</taxon>
        <taxon>Agaricales</taxon>
        <taxon>Marasmiineae</taxon>
        <taxon>Mycenaceae</taxon>
        <taxon>Mycena</taxon>
    </lineage>
</organism>
<dbReference type="AlphaFoldDB" id="A0AAD7GA82"/>
<proteinExistence type="predicted"/>
<evidence type="ECO:0000313" key="2">
    <source>
        <dbReference type="Proteomes" id="UP001221757"/>
    </source>
</evidence>
<dbReference type="Proteomes" id="UP001221757">
    <property type="component" value="Unassembled WGS sequence"/>
</dbReference>
<sequence length="104" mass="11712">MDEYKAQRKNPLIRAESFVRSMSGMALIPPDPSYELVIYLRKCNSPGASLEFHDCSDAVDVPLNAWLDNLLLEPVDFDDLHVATGFDLWLSSECSLETGDYNDI</sequence>
<comment type="caution">
    <text evidence="1">The sequence shown here is derived from an EMBL/GenBank/DDBJ whole genome shotgun (WGS) entry which is preliminary data.</text>
</comment>
<reference evidence="1" key="1">
    <citation type="submission" date="2023-03" db="EMBL/GenBank/DDBJ databases">
        <title>Massive genome expansion in bonnet fungi (Mycena s.s.) driven by repeated elements and novel gene families across ecological guilds.</title>
        <authorList>
            <consortium name="Lawrence Berkeley National Laboratory"/>
            <person name="Harder C.B."/>
            <person name="Miyauchi S."/>
            <person name="Viragh M."/>
            <person name="Kuo A."/>
            <person name="Thoen E."/>
            <person name="Andreopoulos B."/>
            <person name="Lu D."/>
            <person name="Skrede I."/>
            <person name="Drula E."/>
            <person name="Henrissat B."/>
            <person name="Morin E."/>
            <person name="Kohler A."/>
            <person name="Barry K."/>
            <person name="LaButti K."/>
            <person name="Morin E."/>
            <person name="Salamov A."/>
            <person name="Lipzen A."/>
            <person name="Mereny Z."/>
            <person name="Hegedus B."/>
            <person name="Baldrian P."/>
            <person name="Stursova M."/>
            <person name="Weitz H."/>
            <person name="Taylor A."/>
            <person name="Grigoriev I.V."/>
            <person name="Nagy L.G."/>
            <person name="Martin F."/>
            <person name="Kauserud H."/>
        </authorList>
    </citation>
    <scope>NUCLEOTIDE SEQUENCE</scope>
    <source>
        <strain evidence="1">CBHHK067</strain>
    </source>
</reference>
<gene>
    <name evidence="1" type="ORF">B0H17DRAFT_1209341</name>
</gene>